<evidence type="ECO:0000313" key="1">
    <source>
        <dbReference type="EMBL" id="APU01629.1"/>
    </source>
</evidence>
<reference evidence="1 2" key="1">
    <citation type="journal article" date="2017" name="Sci. Rep.">
        <title>Characterization and diversity of phages infecting Aeromonas salmonicida subsp. salmonicida.</title>
        <authorList>
            <person name="Vincent A.T."/>
            <person name="Paquet V.E."/>
            <person name="Bernatchez A."/>
            <person name="Tremblay D.M."/>
            <person name="Moineau S."/>
            <person name="Charette S.J."/>
        </authorList>
    </citation>
    <scope>NUCLEOTIDE SEQUENCE [LARGE SCALE GENOMIC DNA]</scope>
</reference>
<organism evidence="1 2">
    <name type="scientific">Aeromonas phage 65.2</name>
    <dbReference type="NCBI Taxonomy" id="1932896"/>
    <lineage>
        <taxon>Viruses</taxon>
        <taxon>Duplodnaviria</taxon>
        <taxon>Heunggongvirae</taxon>
        <taxon>Uroviricota</taxon>
        <taxon>Caudoviricetes</taxon>
        <taxon>Pantevenvirales</taxon>
        <taxon>Straboviridae</taxon>
        <taxon>Emmerichvirinae</taxon>
        <taxon>Ishigurovirus</taxon>
        <taxon>Ishigurovirus osborne</taxon>
    </lineage>
</organism>
<proteinExistence type="predicted"/>
<sequence>MKVRFKSPEHKFVFASGSNANQAIAEYMGMEAHTAIQYHSDMIELVNDDTSSISLDNKGKPCGEFGWGIRAYFFDEEIQYLEIVE</sequence>
<evidence type="ECO:0000313" key="2">
    <source>
        <dbReference type="Proteomes" id="UP000225215"/>
    </source>
</evidence>
<dbReference type="Proteomes" id="UP000225215">
    <property type="component" value="Segment"/>
</dbReference>
<protein>
    <submittedName>
        <fullName evidence="1">Uncharacterized protein</fullName>
    </submittedName>
</protein>
<name>A0A219YCB4_9CAUD</name>
<dbReference type="EMBL" id="KY290955">
    <property type="protein sequence ID" value="APU01629.1"/>
    <property type="molecule type" value="Genomic_DNA"/>
</dbReference>
<accession>A0A219YCB4</accession>